<keyword evidence="4" id="KW-1185">Reference proteome</keyword>
<protein>
    <recommendedName>
        <fullName evidence="2">Ricin B lectin domain-containing protein</fullName>
    </recommendedName>
</protein>
<feature type="signal peptide" evidence="1">
    <location>
        <begin position="1"/>
        <end position="20"/>
    </location>
</feature>
<evidence type="ECO:0000259" key="2">
    <source>
        <dbReference type="Pfam" id="PF00652"/>
    </source>
</evidence>
<dbReference type="Pfam" id="PF00652">
    <property type="entry name" value="Ricin_B_lectin"/>
    <property type="match status" value="1"/>
</dbReference>
<dbReference type="RefSeq" id="WP_189641434.1">
    <property type="nucleotide sequence ID" value="NZ_BMZF01000011.1"/>
</dbReference>
<sequence>MLKPTATVIVLGLYSGMAQADNVEVYVVDMLDNIQYGYCLDIAKGQGANANPDDGLQAHTCYSPSGEIFVDQAFDSERFDEGVMYMPEFDVCMAATGTKVGDTVTLASCDEASDAQSWVFNGEGTIAPTANPEICITLGDETRTGRSKENQMKALTLETCSDELATVQTWDTRTAE</sequence>
<dbReference type="SUPFAM" id="SSF50370">
    <property type="entry name" value="Ricin B-like lectins"/>
    <property type="match status" value="1"/>
</dbReference>
<feature type="chain" id="PRO_5046928236" description="Ricin B lectin domain-containing protein" evidence="1">
    <location>
        <begin position="21"/>
        <end position="176"/>
    </location>
</feature>
<dbReference type="PROSITE" id="PS50231">
    <property type="entry name" value="RICIN_B_LECTIN"/>
    <property type="match status" value="1"/>
</dbReference>
<dbReference type="Proteomes" id="UP000634455">
    <property type="component" value="Unassembled WGS sequence"/>
</dbReference>
<evidence type="ECO:0000313" key="4">
    <source>
        <dbReference type="Proteomes" id="UP000634455"/>
    </source>
</evidence>
<reference evidence="4" key="1">
    <citation type="journal article" date="2019" name="Int. J. Syst. Evol. Microbiol.">
        <title>The Global Catalogue of Microorganisms (GCM) 10K type strain sequencing project: providing services to taxonomists for standard genome sequencing and annotation.</title>
        <authorList>
            <consortium name="The Broad Institute Genomics Platform"/>
            <consortium name="The Broad Institute Genome Sequencing Center for Infectious Disease"/>
            <person name="Wu L."/>
            <person name="Ma J."/>
        </authorList>
    </citation>
    <scope>NUCLEOTIDE SEQUENCE [LARGE SCALE GENOMIC DNA]</scope>
    <source>
        <strain evidence="4">KCTC 32465</strain>
    </source>
</reference>
<comment type="caution">
    <text evidence="3">The sequence shown here is derived from an EMBL/GenBank/DDBJ whole genome shotgun (WGS) entry which is preliminary data.</text>
</comment>
<proteinExistence type="predicted"/>
<gene>
    <name evidence="3" type="ORF">GCM10008927_28710</name>
</gene>
<dbReference type="Gene3D" id="2.80.10.50">
    <property type="match status" value="1"/>
</dbReference>
<dbReference type="InterPro" id="IPR000772">
    <property type="entry name" value="Ricin_B_lectin"/>
</dbReference>
<name>A0ABQ3D814_9RHOB</name>
<evidence type="ECO:0000256" key="1">
    <source>
        <dbReference type="SAM" id="SignalP"/>
    </source>
</evidence>
<dbReference type="InterPro" id="IPR035992">
    <property type="entry name" value="Ricin_B-like_lectins"/>
</dbReference>
<keyword evidence="1" id="KW-0732">Signal</keyword>
<accession>A0ABQ3D814</accession>
<organism evidence="3 4">
    <name type="scientific">Paramylibacter ulvae</name>
    <dbReference type="NCBI Taxonomy" id="1651968"/>
    <lineage>
        <taxon>Bacteria</taxon>
        <taxon>Pseudomonadati</taxon>
        <taxon>Pseudomonadota</taxon>
        <taxon>Alphaproteobacteria</taxon>
        <taxon>Rhodobacterales</taxon>
        <taxon>Paracoccaceae</taxon>
        <taxon>Paramylibacter</taxon>
    </lineage>
</organism>
<dbReference type="EMBL" id="BMZF01000011">
    <property type="protein sequence ID" value="GHA61481.1"/>
    <property type="molecule type" value="Genomic_DNA"/>
</dbReference>
<evidence type="ECO:0000313" key="3">
    <source>
        <dbReference type="EMBL" id="GHA61481.1"/>
    </source>
</evidence>
<feature type="domain" description="Ricin B lectin" evidence="2">
    <location>
        <begin position="31"/>
        <end position="142"/>
    </location>
</feature>